<dbReference type="Gene3D" id="1.10.150.130">
    <property type="match status" value="1"/>
</dbReference>
<dbReference type="InterPro" id="IPR044068">
    <property type="entry name" value="CB"/>
</dbReference>
<dbReference type="KEGG" id="mmal:CKJ54_03345"/>
<evidence type="ECO:0000256" key="2">
    <source>
        <dbReference type="ARBA" id="ARBA00022908"/>
    </source>
</evidence>
<dbReference type="GO" id="GO:0015074">
    <property type="term" value="P:DNA integration"/>
    <property type="evidence" value="ECO:0007669"/>
    <property type="project" value="UniProtKB-KW"/>
</dbReference>
<dbReference type="Proteomes" id="UP000216246">
    <property type="component" value="Chromosome"/>
</dbReference>
<evidence type="ECO:0000256" key="1">
    <source>
        <dbReference type="ARBA" id="ARBA00008857"/>
    </source>
</evidence>
<sequence length="375" mass="41980">MEAVVRAQVIGRTRRGVPNDWTIIDGDGLPDPTAVRYLAHLANIEAPPTTRRAYTYDLAAYLTFLESHQLSLDDVTNEVLGHFIRWLRAPDDNVVAVADTSAARARSTTNRALSAVSSFYQYLGAYGPDAVGYRGYQRLRDSASVFRRSDAGLLDNVGNARKYRAGQRLGPRLARNETRLTTLTVQQVHRILEACPTYQYRLFFTLAFTTGMRVGQILGLHHTDIDTRARTIDVVPRDDNENGARAKTRKSHQLPITREASRLYTTYMHNEYGYIDSDYVFISLSGKHIGSALTPSTIYSAVTSIKRRTGIDGWSPHTLRHTYVTLQRQAGVPIDVVSNLVTHANLQTTVEIYSHLSVEDLRSELIRAGAWETAV</sequence>
<dbReference type="PANTHER" id="PTHR30349:SF64">
    <property type="entry name" value="PROPHAGE INTEGRASE INTD-RELATED"/>
    <property type="match status" value="1"/>
</dbReference>
<accession>A0AAC9VS27</accession>
<reference evidence="8 9" key="1">
    <citation type="submission" date="2017-08" db="EMBL/GenBank/DDBJ databases">
        <title>Phylogentic analysis of Mycobacterium avium complex whole genomes.</title>
        <authorList>
            <person name="Caverly L.J."/>
            <person name="Spilker T."/>
            <person name="LiPuma J."/>
        </authorList>
    </citation>
    <scope>NUCLEOTIDE SEQUENCE [LARGE SCALE GENOMIC DNA]</scope>
    <source>
        <strain evidence="8 9">FLAC0026</strain>
    </source>
</reference>
<evidence type="ECO:0000259" key="7">
    <source>
        <dbReference type="PROSITE" id="PS51900"/>
    </source>
</evidence>
<evidence type="ECO:0000259" key="6">
    <source>
        <dbReference type="PROSITE" id="PS51898"/>
    </source>
</evidence>
<dbReference type="PROSITE" id="PS51898">
    <property type="entry name" value="TYR_RECOMBINASE"/>
    <property type="match status" value="1"/>
</dbReference>
<dbReference type="SUPFAM" id="SSF56349">
    <property type="entry name" value="DNA breaking-rejoining enzymes"/>
    <property type="match status" value="1"/>
</dbReference>
<dbReference type="Gene3D" id="1.10.443.10">
    <property type="entry name" value="Intergrase catalytic core"/>
    <property type="match status" value="1"/>
</dbReference>
<feature type="domain" description="Core-binding (CB)" evidence="7">
    <location>
        <begin position="28"/>
        <end position="124"/>
    </location>
</feature>
<dbReference type="EMBL" id="CP023147">
    <property type="protein sequence ID" value="ASW89042.1"/>
    <property type="molecule type" value="Genomic_DNA"/>
</dbReference>
<dbReference type="GO" id="GO:0003677">
    <property type="term" value="F:DNA binding"/>
    <property type="evidence" value="ECO:0007669"/>
    <property type="project" value="UniProtKB-UniRule"/>
</dbReference>
<dbReference type="InterPro" id="IPR004107">
    <property type="entry name" value="Integrase_SAM-like_N"/>
</dbReference>
<keyword evidence="3 5" id="KW-0238">DNA-binding</keyword>
<gene>
    <name evidence="8" type="ORF">CKJ54_03345</name>
</gene>
<evidence type="ECO:0000256" key="5">
    <source>
        <dbReference type="PROSITE-ProRule" id="PRU01248"/>
    </source>
</evidence>
<protein>
    <recommendedName>
        <fullName evidence="10">Integrase</fullName>
    </recommendedName>
</protein>
<dbReference type="InterPro" id="IPR010998">
    <property type="entry name" value="Integrase_recombinase_N"/>
</dbReference>
<organism evidence="8 9">
    <name type="scientific">Mycobacterium marseillense</name>
    <dbReference type="NCBI Taxonomy" id="701042"/>
    <lineage>
        <taxon>Bacteria</taxon>
        <taxon>Bacillati</taxon>
        <taxon>Actinomycetota</taxon>
        <taxon>Actinomycetes</taxon>
        <taxon>Mycobacteriales</taxon>
        <taxon>Mycobacteriaceae</taxon>
        <taxon>Mycobacterium</taxon>
        <taxon>Mycobacterium avium complex (MAC)</taxon>
    </lineage>
</organism>
<evidence type="ECO:0000313" key="9">
    <source>
        <dbReference type="Proteomes" id="UP000216246"/>
    </source>
</evidence>
<name>A0AAC9VS27_9MYCO</name>
<comment type="similarity">
    <text evidence="1">Belongs to the 'phage' integrase family.</text>
</comment>
<dbReference type="Pfam" id="PF00589">
    <property type="entry name" value="Phage_integrase"/>
    <property type="match status" value="1"/>
</dbReference>
<evidence type="ECO:0000256" key="3">
    <source>
        <dbReference type="ARBA" id="ARBA00023125"/>
    </source>
</evidence>
<feature type="domain" description="Tyr recombinase" evidence="6">
    <location>
        <begin position="178"/>
        <end position="366"/>
    </location>
</feature>
<dbReference type="GO" id="GO:0006310">
    <property type="term" value="P:DNA recombination"/>
    <property type="evidence" value="ECO:0007669"/>
    <property type="project" value="UniProtKB-KW"/>
</dbReference>
<dbReference type="AlphaFoldDB" id="A0AAC9VS27"/>
<evidence type="ECO:0000256" key="4">
    <source>
        <dbReference type="ARBA" id="ARBA00023172"/>
    </source>
</evidence>
<dbReference type="InterPro" id="IPR011010">
    <property type="entry name" value="DNA_brk_join_enz"/>
</dbReference>
<keyword evidence="4" id="KW-0233">DNA recombination</keyword>
<evidence type="ECO:0000313" key="8">
    <source>
        <dbReference type="EMBL" id="ASW89042.1"/>
    </source>
</evidence>
<proteinExistence type="inferred from homology"/>
<dbReference type="InterPro" id="IPR050090">
    <property type="entry name" value="Tyrosine_recombinase_XerCD"/>
</dbReference>
<evidence type="ECO:0008006" key="10">
    <source>
        <dbReference type="Google" id="ProtNLM"/>
    </source>
</evidence>
<dbReference type="InterPro" id="IPR013762">
    <property type="entry name" value="Integrase-like_cat_sf"/>
</dbReference>
<dbReference type="PANTHER" id="PTHR30349">
    <property type="entry name" value="PHAGE INTEGRASE-RELATED"/>
    <property type="match status" value="1"/>
</dbReference>
<dbReference type="Pfam" id="PF02899">
    <property type="entry name" value="Phage_int_SAM_1"/>
    <property type="match status" value="1"/>
</dbReference>
<dbReference type="PROSITE" id="PS51900">
    <property type="entry name" value="CB"/>
    <property type="match status" value="1"/>
</dbReference>
<dbReference type="InterPro" id="IPR002104">
    <property type="entry name" value="Integrase_catalytic"/>
</dbReference>
<keyword evidence="2" id="KW-0229">DNA integration</keyword>